<dbReference type="AlphaFoldDB" id="A0A1G5XA28"/>
<dbReference type="EMBL" id="FMXB01000019">
    <property type="protein sequence ID" value="SDA66786.1"/>
    <property type="molecule type" value="Genomic_DNA"/>
</dbReference>
<dbReference type="RefSeq" id="WP_149732529.1">
    <property type="nucleotide sequence ID" value="NZ_FMXB01000019.1"/>
</dbReference>
<dbReference type="Proteomes" id="UP000323439">
    <property type="component" value="Unassembled WGS sequence"/>
</dbReference>
<evidence type="ECO:0000313" key="2">
    <source>
        <dbReference type="Proteomes" id="UP000323439"/>
    </source>
</evidence>
<accession>A0A1G5XA28</accession>
<evidence type="ECO:0000313" key="1">
    <source>
        <dbReference type="EMBL" id="SDA66786.1"/>
    </source>
</evidence>
<keyword evidence="2" id="KW-1185">Reference proteome</keyword>
<protein>
    <submittedName>
        <fullName evidence="1">Uncharacterized protein</fullName>
    </submittedName>
</protein>
<organism evidence="1 2">
    <name type="scientific">Methanobrevibacter millerae</name>
    <dbReference type="NCBI Taxonomy" id="230361"/>
    <lineage>
        <taxon>Archaea</taxon>
        <taxon>Methanobacteriati</taxon>
        <taxon>Methanobacteriota</taxon>
        <taxon>Methanomada group</taxon>
        <taxon>Methanobacteria</taxon>
        <taxon>Methanobacteriales</taxon>
        <taxon>Methanobacteriaceae</taxon>
        <taxon>Methanobrevibacter</taxon>
    </lineage>
</organism>
<proteinExistence type="predicted"/>
<gene>
    <name evidence="1" type="ORF">SAMN02910315_02039</name>
</gene>
<reference evidence="1 2" key="1">
    <citation type="submission" date="2016-10" db="EMBL/GenBank/DDBJ databases">
        <authorList>
            <person name="Varghese N."/>
            <person name="Submissions S."/>
        </authorList>
    </citation>
    <scope>NUCLEOTIDE SEQUENCE [LARGE SCALE GENOMIC DNA]</scope>
    <source>
        <strain evidence="1 2">DSM 16643</strain>
    </source>
</reference>
<dbReference type="OrthoDB" id="76644at2157"/>
<sequence length="121" mass="14006">MEIHMQKIGMIRPDVNPKNSSLDLDVDWSIEYLDTHLNQVKFCIILRSLNQFKSDFKIDGYVELEKFEKFDQEDVSKLIFNKACSVFMEMISLTRESTLILSNPENLSGFGSEDISSTLFN</sequence>
<name>A0A1G5XA28_9EURY</name>